<feature type="compositionally biased region" description="Low complexity" evidence="5">
    <location>
        <begin position="267"/>
        <end position="276"/>
    </location>
</feature>
<evidence type="ECO:0000256" key="1">
    <source>
        <dbReference type="ARBA" id="ARBA00022512"/>
    </source>
</evidence>
<feature type="compositionally biased region" description="Acidic residues" evidence="5">
    <location>
        <begin position="277"/>
        <end position="289"/>
    </location>
</feature>
<evidence type="ECO:0000313" key="10">
    <source>
        <dbReference type="Proteomes" id="UP000194933"/>
    </source>
</evidence>
<reference evidence="9 10" key="1">
    <citation type="submission" date="2017-05" db="EMBL/GenBank/DDBJ databases">
        <title>The Genome Sequence of Enterococcus sp. 10A9_DIV0425.</title>
        <authorList>
            <consortium name="The Broad Institute Genomics Platform"/>
            <consortium name="The Broad Institute Genomic Center for Infectious Diseases"/>
            <person name="Earl A."/>
            <person name="Manson A."/>
            <person name="Schwartman J."/>
            <person name="Gilmore M."/>
            <person name="Abouelleil A."/>
            <person name="Cao P."/>
            <person name="Chapman S."/>
            <person name="Cusick C."/>
            <person name="Shea T."/>
            <person name="Young S."/>
            <person name="Neafsey D."/>
            <person name="Nusbaum C."/>
            <person name="Birren B."/>
        </authorList>
    </citation>
    <scope>NUCLEOTIDE SEQUENCE [LARGE SCALE GENOMIC DNA]</scope>
    <source>
        <strain evidence="9 10">10A9_DIV0425</strain>
    </source>
</reference>
<protein>
    <recommendedName>
        <fullName evidence="8">Gram-positive cocci surface proteins LPxTG domain-containing protein</fullName>
    </recommendedName>
</protein>
<keyword evidence="10" id="KW-1185">Reference proteome</keyword>
<comment type="caution">
    <text evidence="9">The sequence shown here is derived from an EMBL/GenBank/DDBJ whole genome shotgun (WGS) entry which is preliminary data.</text>
</comment>
<evidence type="ECO:0000256" key="4">
    <source>
        <dbReference type="ARBA" id="ARBA00023088"/>
    </source>
</evidence>
<sequence length="435" mass="48020">MKYLNVLMTSMILASLSIPVEASQMDEPLQENPAVQQARESKWANVNRISFIEEHAGANSGIIKIGVGETVTVKAMVHYSGDMQPILQSAVFFEQVDPALTIHYDPNTLMFNHKTAYFHFTITLSEALNRPALFTVKVGDGQPNDRYYLTPYSQRQTIEQKISNDNVFEEEVNPGERPGETPEETPGETPEETPGENPGETPGEIPEEIPGETPEETPGENPGETPGENPGETPGENPGETPGERPEETPGEIPEEIPGETPEETPGENPGETPGETPEETPGETPEETPGERPGEMPDETTEETTKEMPRENLGEILGGTQDKTLEGIPENEEGTIQSVIKKHSKETREKSNERSAMGSSDLLIEITTPSLLRKNENTNEINNKDFLETNEQTDTTANQLPKTGEDSHSFLWMFGMMLVSAAVFNFKKVRKKFL</sequence>
<evidence type="ECO:0000256" key="2">
    <source>
        <dbReference type="ARBA" id="ARBA00022525"/>
    </source>
</evidence>
<evidence type="ECO:0000313" key="9">
    <source>
        <dbReference type="EMBL" id="OTP11877.1"/>
    </source>
</evidence>
<feature type="compositionally biased region" description="Acidic residues" evidence="5">
    <location>
        <begin position="205"/>
        <end position="218"/>
    </location>
</feature>
<dbReference type="PANTHER" id="PTHR34592:SF2">
    <property type="entry name" value="SPT5 C-TERMINAL DOMAIN-CONTAINING PROTEIN"/>
    <property type="match status" value="1"/>
</dbReference>
<feature type="chain" id="PRO_5013379359" description="Gram-positive cocci surface proteins LPxTG domain-containing protein" evidence="7">
    <location>
        <begin position="23"/>
        <end position="435"/>
    </location>
</feature>
<evidence type="ECO:0000256" key="5">
    <source>
        <dbReference type="SAM" id="MobiDB-lite"/>
    </source>
</evidence>
<dbReference type="EMBL" id="NGMO01000001">
    <property type="protein sequence ID" value="OTP11877.1"/>
    <property type="molecule type" value="Genomic_DNA"/>
</dbReference>
<keyword evidence="4" id="KW-0572">Peptidoglycan-anchor</keyword>
<proteinExistence type="predicted"/>
<keyword evidence="6" id="KW-0472">Membrane</keyword>
<keyword evidence="1" id="KW-0134">Cell wall</keyword>
<name>A0A2C9XQ76_9ENTE</name>
<feature type="compositionally biased region" description="Low complexity" evidence="5">
    <location>
        <begin position="195"/>
        <end position="204"/>
    </location>
</feature>
<gene>
    <name evidence="9" type="ORF">A5844_000091</name>
</gene>
<evidence type="ECO:0000256" key="3">
    <source>
        <dbReference type="ARBA" id="ARBA00022729"/>
    </source>
</evidence>
<dbReference type="AlphaFoldDB" id="A0A2C9XQ76"/>
<evidence type="ECO:0000256" key="7">
    <source>
        <dbReference type="SAM" id="SignalP"/>
    </source>
</evidence>
<feature type="signal peptide" evidence="7">
    <location>
        <begin position="1"/>
        <end position="22"/>
    </location>
</feature>
<keyword evidence="2" id="KW-0964">Secreted</keyword>
<dbReference type="Pfam" id="PF00746">
    <property type="entry name" value="Gram_pos_anchor"/>
    <property type="match status" value="1"/>
</dbReference>
<accession>A0A2C9XQ76</accession>
<dbReference type="PANTHER" id="PTHR34592">
    <property type="entry name" value="EXPRESSED PROTEIN"/>
    <property type="match status" value="1"/>
</dbReference>
<keyword evidence="3 7" id="KW-0732">Signal</keyword>
<keyword evidence="6" id="KW-0812">Transmembrane</keyword>
<feature type="domain" description="Gram-positive cocci surface proteins LPxTG" evidence="8">
    <location>
        <begin position="395"/>
        <end position="433"/>
    </location>
</feature>
<dbReference type="InterPro" id="IPR053328">
    <property type="entry name" value="Uro-adherence_factor_A"/>
</dbReference>
<feature type="region of interest" description="Disordered" evidence="5">
    <location>
        <begin position="170"/>
        <end position="363"/>
    </location>
</feature>
<feature type="compositionally biased region" description="Low complexity" evidence="5">
    <location>
        <begin position="219"/>
        <end position="241"/>
    </location>
</feature>
<dbReference type="InterPro" id="IPR019931">
    <property type="entry name" value="LPXTG_anchor"/>
</dbReference>
<feature type="compositionally biased region" description="Basic and acidic residues" evidence="5">
    <location>
        <begin position="304"/>
        <end position="314"/>
    </location>
</feature>
<keyword evidence="6" id="KW-1133">Transmembrane helix</keyword>
<dbReference type="STRING" id="1987383.A5844_000091"/>
<dbReference type="RefSeq" id="WP_086283110.1">
    <property type="nucleotide sequence ID" value="NZ_NGMO01000001.1"/>
</dbReference>
<evidence type="ECO:0000256" key="6">
    <source>
        <dbReference type="SAM" id="Phobius"/>
    </source>
</evidence>
<evidence type="ECO:0000259" key="8">
    <source>
        <dbReference type="Pfam" id="PF00746"/>
    </source>
</evidence>
<dbReference type="Proteomes" id="UP000194933">
    <property type="component" value="Unassembled WGS sequence"/>
</dbReference>
<feature type="compositionally biased region" description="Acidic residues" evidence="5">
    <location>
        <begin position="181"/>
        <end position="194"/>
    </location>
</feature>
<feature type="transmembrane region" description="Helical" evidence="6">
    <location>
        <begin position="410"/>
        <end position="427"/>
    </location>
</feature>
<feature type="compositionally biased region" description="Acidic residues" evidence="5">
    <location>
        <begin position="249"/>
        <end position="266"/>
    </location>
</feature>
<organism evidence="9 10">
    <name type="scientific">Candidatus Enterococcus wittei</name>
    <dbReference type="NCBI Taxonomy" id="1987383"/>
    <lineage>
        <taxon>Bacteria</taxon>
        <taxon>Bacillati</taxon>
        <taxon>Bacillota</taxon>
        <taxon>Bacilli</taxon>
        <taxon>Lactobacillales</taxon>
        <taxon>Enterococcaceae</taxon>
        <taxon>Enterococcus</taxon>
    </lineage>
</organism>
<dbReference type="NCBIfam" id="TIGR01167">
    <property type="entry name" value="LPXTG_anchor"/>
    <property type="match status" value="1"/>
</dbReference>